<accession>A0A196S8H5</accession>
<evidence type="ECO:0000313" key="3">
    <source>
        <dbReference type="EMBL" id="OAO13333.1"/>
    </source>
</evidence>
<dbReference type="InterPro" id="IPR003123">
    <property type="entry name" value="VPS9"/>
</dbReference>
<dbReference type="Proteomes" id="UP000078348">
    <property type="component" value="Unassembled WGS sequence"/>
</dbReference>
<dbReference type="AlphaFoldDB" id="A0A196S8H5"/>
<dbReference type="EMBL" id="LXWW01000421">
    <property type="protein sequence ID" value="OAO13333.1"/>
    <property type="molecule type" value="Genomic_DNA"/>
</dbReference>
<comment type="caution">
    <text evidence="3">The sequence shown here is derived from an EMBL/GenBank/DDBJ whole genome shotgun (WGS) entry which is preliminary data.</text>
</comment>
<dbReference type="OrthoDB" id="300289at2759"/>
<feature type="region of interest" description="Disordered" evidence="1">
    <location>
        <begin position="1"/>
        <end position="21"/>
    </location>
</feature>
<dbReference type="Gene3D" id="1.20.1050.80">
    <property type="entry name" value="VPS9 domain"/>
    <property type="match status" value="1"/>
</dbReference>
<evidence type="ECO:0000256" key="1">
    <source>
        <dbReference type="SAM" id="MobiDB-lite"/>
    </source>
</evidence>
<protein>
    <recommendedName>
        <fullName evidence="2">VPS9 domain-containing protein</fullName>
    </recommendedName>
</protein>
<dbReference type="InterPro" id="IPR037191">
    <property type="entry name" value="VPS9_dom_sf"/>
</dbReference>
<evidence type="ECO:0000259" key="2">
    <source>
        <dbReference type="PROSITE" id="PS51205"/>
    </source>
</evidence>
<evidence type="ECO:0000313" key="4">
    <source>
        <dbReference type="Proteomes" id="UP000078348"/>
    </source>
</evidence>
<dbReference type="Pfam" id="PF02204">
    <property type="entry name" value="VPS9"/>
    <property type="match status" value="1"/>
</dbReference>
<sequence length="616" mass="71524">MSSRKGFSLFRKKKDKQKKELVDADETPIILSVTPKSSLSAEATDDVKVVTREMSDERFQELLDESRRSKSDWIDSANEETETNLWPVLRKESNILKLTNQLHPNQNQLKRLGTDIYSVQIIPPAMHSLQALVESLQSIRELPLSAESIQGLPFSEESIHGLPFFEKSTHDLPFSENQDIAKAPYEDDFCSSVLDTMKQMERDESTKMESIDTIPDPQGVSIDANEQMNQETIKYKEFLEWLKLAGNHELFVRIKKFVASVNEITPKATYSEREVQSEMLNLRINSFTKEALSPEEFDPYGKYLRKLIHVMCYQQMLSCLPSHKDSPDDFFLSRCRALSHFISFASLGHDNRYTLSQYKEFWDCAVEQLRVMSVYRFVDDKVTCLNNTINILTRLLETLFGVAGADELMDGICLVVIRSQVPRLKLQLQLMDFYYEECEEKRGAFESVKLRIRGIISFVKGCKVTDFCGVPASVWEANMGREGEGLSRRRRASELSSDDMMEVVTPEEEEEEEERSVQLSLQSQRSQRSAALQTIRRVFNKKTKKIVDGKWMECLEPMPLWTESEKANNDLVMQWKTERYQFYKQEPAGEEEEKKLYDEYRNVVRTVENLLYLLRR</sequence>
<feature type="region of interest" description="Disordered" evidence="1">
    <location>
        <begin position="486"/>
        <end position="520"/>
    </location>
</feature>
<proteinExistence type="predicted"/>
<organism evidence="3 4">
    <name type="scientific">Blastocystis sp. subtype 1 (strain ATCC 50177 / NandII)</name>
    <dbReference type="NCBI Taxonomy" id="478820"/>
    <lineage>
        <taxon>Eukaryota</taxon>
        <taxon>Sar</taxon>
        <taxon>Stramenopiles</taxon>
        <taxon>Bigyra</taxon>
        <taxon>Opalozoa</taxon>
        <taxon>Opalinata</taxon>
        <taxon>Blastocystidae</taxon>
        <taxon>Blastocystis</taxon>
    </lineage>
</organism>
<keyword evidence="4" id="KW-1185">Reference proteome</keyword>
<name>A0A196S8H5_BLAHN</name>
<feature type="domain" description="VPS9" evidence="2">
    <location>
        <begin position="325"/>
        <end position="468"/>
    </location>
</feature>
<dbReference type="SUPFAM" id="SSF109993">
    <property type="entry name" value="VPS9 domain"/>
    <property type="match status" value="1"/>
</dbReference>
<gene>
    <name evidence="3" type="ORF">AV274_5008</name>
</gene>
<feature type="compositionally biased region" description="Acidic residues" evidence="1">
    <location>
        <begin position="496"/>
        <end position="514"/>
    </location>
</feature>
<dbReference type="PROSITE" id="PS51205">
    <property type="entry name" value="VPS9"/>
    <property type="match status" value="1"/>
</dbReference>
<reference evidence="3 4" key="1">
    <citation type="submission" date="2016-05" db="EMBL/GenBank/DDBJ databases">
        <title>Nuclear genome of Blastocystis sp. subtype 1 NandII.</title>
        <authorList>
            <person name="Gentekaki E."/>
            <person name="Curtis B."/>
            <person name="Stairs C."/>
            <person name="Eme L."/>
            <person name="Herman E."/>
            <person name="Klimes V."/>
            <person name="Arias M.C."/>
            <person name="Elias M."/>
            <person name="Hilliou F."/>
            <person name="Klute M."/>
            <person name="Malik S.-B."/>
            <person name="Pightling A."/>
            <person name="Rachubinski R."/>
            <person name="Salas D."/>
            <person name="Schlacht A."/>
            <person name="Suga H."/>
            <person name="Archibald J."/>
            <person name="Ball S.G."/>
            <person name="Clark G."/>
            <person name="Dacks J."/>
            <person name="Van Der Giezen M."/>
            <person name="Tsaousis A."/>
            <person name="Roger A."/>
        </authorList>
    </citation>
    <scope>NUCLEOTIDE SEQUENCE [LARGE SCALE GENOMIC DNA]</scope>
    <source>
        <strain evidence="4">ATCC 50177 / NandII</strain>
    </source>
</reference>